<dbReference type="GO" id="GO:0000785">
    <property type="term" value="C:chromatin"/>
    <property type="evidence" value="ECO:0007669"/>
    <property type="project" value="TreeGrafter"/>
</dbReference>
<dbReference type="GO" id="GO:0004402">
    <property type="term" value="F:histone acetyltransferase activity"/>
    <property type="evidence" value="ECO:0007669"/>
    <property type="project" value="InterPro"/>
</dbReference>
<dbReference type="InterPro" id="IPR016181">
    <property type="entry name" value="Acyl_CoA_acyltransferase"/>
</dbReference>
<dbReference type="EC" id="2.3.1.48" evidence="3 13"/>
<feature type="domain" description="PHD-type" evidence="15">
    <location>
        <begin position="211"/>
        <end position="265"/>
    </location>
</feature>
<organism evidence="17">
    <name type="scientific">Anisakis simplex</name>
    <name type="common">Herring worm</name>
    <dbReference type="NCBI Taxonomy" id="6269"/>
    <lineage>
        <taxon>Eukaryota</taxon>
        <taxon>Metazoa</taxon>
        <taxon>Ecdysozoa</taxon>
        <taxon>Nematoda</taxon>
        <taxon>Chromadorea</taxon>
        <taxon>Rhabditida</taxon>
        <taxon>Spirurina</taxon>
        <taxon>Ascaridomorpha</taxon>
        <taxon>Ascaridoidea</taxon>
        <taxon>Anisakidae</taxon>
        <taxon>Anisakis</taxon>
        <taxon>Anisakis simplex complex</taxon>
    </lineage>
</organism>
<keyword evidence="4" id="KW-0808">Transferase</keyword>
<feature type="region of interest" description="Disordered" evidence="14">
    <location>
        <begin position="296"/>
        <end position="357"/>
    </location>
</feature>
<evidence type="ECO:0000256" key="13">
    <source>
        <dbReference type="RuleBase" id="RU361211"/>
    </source>
</evidence>
<dbReference type="InterPro" id="IPR036388">
    <property type="entry name" value="WH-like_DNA-bd_sf"/>
</dbReference>
<reference evidence="17" key="1">
    <citation type="submission" date="2016-04" db="UniProtKB">
        <authorList>
            <consortium name="WormBaseParasite"/>
        </authorList>
    </citation>
    <scope>IDENTIFICATION</scope>
</reference>
<dbReference type="InterPro" id="IPR013083">
    <property type="entry name" value="Znf_RING/FYVE/PHD"/>
</dbReference>
<keyword evidence="9" id="KW-0007">Acetylation</keyword>
<evidence type="ECO:0000256" key="7">
    <source>
        <dbReference type="ARBA" id="ARBA00022833"/>
    </source>
</evidence>
<dbReference type="GO" id="GO:0005634">
    <property type="term" value="C:nucleus"/>
    <property type="evidence" value="ECO:0007669"/>
    <property type="project" value="UniProtKB-SubCell"/>
</dbReference>
<evidence type="ECO:0000256" key="12">
    <source>
        <dbReference type="PROSITE-ProRule" id="PRU00146"/>
    </source>
</evidence>
<keyword evidence="7" id="KW-0862">Zinc</keyword>
<comment type="subcellular location">
    <subcellularLocation>
        <location evidence="1 13">Nucleus</location>
    </subcellularLocation>
</comment>
<evidence type="ECO:0000256" key="2">
    <source>
        <dbReference type="ARBA" id="ARBA00010107"/>
    </source>
</evidence>
<evidence type="ECO:0000256" key="8">
    <source>
        <dbReference type="ARBA" id="ARBA00022853"/>
    </source>
</evidence>
<name>A0A158PNS8_ANISI</name>
<evidence type="ECO:0000259" key="15">
    <source>
        <dbReference type="PROSITE" id="PS50016"/>
    </source>
</evidence>
<dbReference type="InterPro" id="IPR019787">
    <property type="entry name" value="Znf_PHD-finger"/>
</dbReference>
<dbReference type="PROSITE" id="PS51726">
    <property type="entry name" value="MYST_HAT"/>
    <property type="match status" value="1"/>
</dbReference>
<feature type="active site" description="Proton donor/acceptor" evidence="11">
    <location>
        <position position="584"/>
    </location>
</feature>
<feature type="compositionally biased region" description="Polar residues" evidence="14">
    <location>
        <begin position="86"/>
        <end position="109"/>
    </location>
</feature>
<dbReference type="GO" id="GO:0006357">
    <property type="term" value="P:regulation of transcription by RNA polymerase II"/>
    <property type="evidence" value="ECO:0007669"/>
    <property type="project" value="TreeGrafter"/>
</dbReference>
<proteinExistence type="inferred from homology"/>
<dbReference type="InterPro" id="IPR002717">
    <property type="entry name" value="HAT_MYST-type"/>
</dbReference>
<feature type="compositionally biased region" description="Basic residues" evidence="14">
    <location>
        <begin position="32"/>
        <end position="44"/>
    </location>
</feature>
<protein>
    <recommendedName>
        <fullName evidence="3 13">Histone acetyltransferase</fullName>
        <ecNumber evidence="3 13">2.3.1.48</ecNumber>
    </recommendedName>
</protein>
<dbReference type="WBParaSite" id="ASIM_0001277901-mRNA-1">
    <property type="protein sequence ID" value="ASIM_0001277901-mRNA-1"/>
    <property type="gene ID" value="ASIM_0001277901"/>
</dbReference>
<dbReference type="PROSITE" id="PS50016">
    <property type="entry name" value="ZF_PHD_2"/>
    <property type="match status" value="1"/>
</dbReference>
<dbReference type="SMART" id="SM00249">
    <property type="entry name" value="PHD"/>
    <property type="match status" value="1"/>
</dbReference>
<dbReference type="InterPro" id="IPR011011">
    <property type="entry name" value="Znf_FYVE_PHD"/>
</dbReference>
<feature type="compositionally biased region" description="Basic and acidic residues" evidence="14">
    <location>
        <begin position="121"/>
        <end position="146"/>
    </location>
</feature>
<dbReference type="SUPFAM" id="SSF57903">
    <property type="entry name" value="FYVE/PHD zinc finger"/>
    <property type="match status" value="1"/>
</dbReference>
<evidence type="ECO:0000256" key="5">
    <source>
        <dbReference type="ARBA" id="ARBA00022723"/>
    </source>
</evidence>
<dbReference type="Pfam" id="PF17772">
    <property type="entry name" value="zf-MYST"/>
    <property type="match status" value="1"/>
</dbReference>
<dbReference type="SUPFAM" id="SSF55729">
    <property type="entry name" value="Acyl-CoA N-acyltransferases (Nat)"/>
    <property type="match status" value="1"/>
</dbReference>
<dbReference type="InterPro" id="IPR050603">
    <property type="entry name" value="MYST_HAT"/>
</dbReference>
<keyword evidence="8" id="KW-0156">Chromatin regulator</keyword>
<dbReference type="InterPro" id="IPR001965">
    <property type="entry name" value="Znf_PHD"/>
</dbReference>
<comment type="similarity">
    <text evidence="2 13">Belongs to the MYST (SAS/MOZ) family.</text>
</comment>
<feature type="region of interest" description="Disordered" evidence="14">
    <location>
        <begin position="31"/>
        <end position="64"/>
    </location>
</feature>
<keyword evidence="6 12" id="KW-0863">Zinc-finger</keyword>
<evidence type="ECO:0000256" key="4">
    <source>
        <dbReference type="ARBA" id="ARBA00022679"/>
    </source>
</evidence>
<dbReference type="Gene3D" id="3.30.40.10">
    <property type="entry name" value="Zinc/RING finger domain, C3HC4 (zinc finger)"/>
    <property type="match status" value="1"/>
</dbReference>
<dbReference type="Gene3D" id="3.30.60.60">
    <property type="entry name" value="N-acetyl transferase-like"/>
    <property type="match status" value="1"/>
</dbReference>
<dbReference type="Gene3D" id="1.10.10.10">
    <property type="entry name" value="Winged helix-like DNA-binding domain superfamily/Winged helix DNA-binding domain"/>
    <property type="match status" value="1"/>
</dbReference>
<evidence type="ECO:0000256" key="1">
    <source>
        <dbReference type="ARBA" id="ARBA00004123"/>
    </source>
</evidence>
<evidence type="ECO:0000313" key="17">
    <source>
        <dbReference type="WBParaSite" id="ASIM_0001277901-mRNA-1"/>
    </source>
</evidence>
<dbReference type="PANTHER" id="PTHR10615:SF161">
    <property type="entry name" value="HISTONE ACETYLTRANSFERASE KAT7"/>
    <property type="match status" value="1"/>
</dbReference>
<sequence length="694" mass="79726">LYSTMLRRNTSIAAHSRHPKLRHIQSIAVHKATPKRPQKRRLHSSHCNDQLENREQRVTRSKGSINDELYHRIIKGSEASDKRSTNARSTSQMAIRSNRNLNHSSNDIQQPALKRPKFGSNKKDVAVTPKRNENRRCNQLKRDMPSRSRALSVSRSDKHSMKRIDDTQTPSVKHENGSPPKIPDDQASSDHATRSPSMKTRGWTKMRKRLIPHCRVCKRDAETLIKCLSCGAQYHLECLEYDSDSLESVFEKRSCDWLCPKCIVCTSCAQFITDVNDHLKDKASAVLNRQHQTAKLRQAISPNRIKTSQSPRTPTLATNRMDLESNSPQRVKEREGSSSSSSDGEDENDANVQSSSSKKQLFIGDRLGLNKNTLEQCTASDDFQLFMNAKKQLADEVNEKESAEEPTALSNKDCWIHYANYKMKAVNESPFPKAIARAEHLFVCHFCLTPMTSRDRYEIHMQHCNWYHPPGNEIYRDEDLSFWEIDGSDEVRYCTRLCLLSILLLPSKVAYRDMETFIFYLLTEKTSDGHVLVGYFSKEKQPSQNNNLSCLLVFPMVQRAGYGKMLIDLSYKLSLKERKIGGPEHPLSNLGLLTYRSYWKAIIVSYVRSMRGRFSISIKEMSNATGIHIEDIIATLTLYNLLKSTNDSYYVDVKRVLRLPLRSFRYRAVKDEKLIWEPSFDVDKDPIKMGTYND</sequence>
<feature type="region of interest" description="Disordered" evidence="14">
    <location>
        <begin position="76"/>
        <end position="203"/>
    </location>
</feature>
<evidence type="ECO:0000256" key="3">
    <source>
        <dbReference type="ARBA" id="ARBA00013184"/>
    </source>
</evidence>
<dbReference type="Pfam" id="PF01853">
    <property type="entry name" value="MOZ_SAS"/>
    <property type="match status" value="1"/>
</dbReference>
<dbReference type="AlphaFoldDB" id="A0A158PNS8"/>
<dbReference type="PANTHER" id="PTHR10615">
    <property type="entry name" value="HISTONE ACETYLTRANSFERASE"/>
    <property type="match status" value="1"/>
</dbReference>
<dbReference type="GO" id="GO:0003682">
    <property type="term" value="F:chromatin binding"/>
    <property type="evidence" value="ECO:0007669"/>
    <property type="project" value="TreeGrafter"/>
</dbReference>
<dbReference type="GO" id="GO:0008270">
    <property type="term" value="F:zinc ion binding"/>
    <property type="evidence" value="ECO:0007669"/>
    <property type="project" value="UniProtKB-KW"/>
</dbReference>
<feature type="domain" description="MYST-type HAT" evidence="16">
    <location>
        <begin position="408"/>
        <end position="678"/>
    </location>
</feature>
<dbReference type="Gene3D" id="3.40.630.30">
    <property type="match status" value="1"/>
</dbReference>
<evidence type="ECO:0000256" key="14">
    <source>
        <dbReference type="SAM" id="MobiDB-lite"/>
    </source>
</evidence>
<keyword evidence="5" id="KW-0479">Metal-binding</keyword>
<feature type="compositionally biased region" description="Basic and acidic residues" evidence="14">
    <location>
        <begin position="49"/>
        <end position="58"/>
    </location>
</feature>
<evidence type="ECO:0000256" key="9">
    <source>
        <dbReference type="ARBA" id="ARBA00022990"/>
    </source>
</evidence>
<evidence type="ECO:0000256" key="11">
    <source>
        <dbReference type="PIRSR" id="PIRSR602717-51"/>
    </source>
</evidence>
<comment type="catalytic activity">
    <reaction evidence="13">
        <text>L-lysyl-[protein] + acetyl-CoA = N(6)-acetyl-L-lysyl-[protein] + CoA + H(+)</text>
        <dbReference type="Rhea" id="RHEA:45948"/>
        <dbReference type="Rhea" id="RHEA-COMP:9752"/>
        <dbReference type="Rhea" id="RHEA-COMP:10731"/>
        <dbReference type="ChEBI" id="CHEBI:15378"/>
        <dbReference type="ChEBI" id="CHEBI:29969"/>
        <dbReference type="ChEBI" id="CHEBI:57287"/>
        <dbReference type="ChEBI" id="CHEBI:57288"/>
        <dbReference type="ChEBI" id="CHEBI:61930"/>
        <dbReference type="EC" id="2.3.1.48"/>
    </reaction>
</comment>
<dbReference type="InterPro" id="IPR040706">
    <property type="entry name" value="Zf-MYST"/>
</dbReference>
<dbReference type="GO" id="GO:0003712">
    <property type="term" value="F:transcription coregulator activity"/>
    <property type="evidence" value="ECO:0007669"/>
    <property type="project" value="TreeGrafter"/>
</dbReference>
<keyword evidence="10 13" id="KW-0539">Nucleus</keyword>
<feature type="compositionally biased region" description="Polar residues" evidence="14">
    <location>
        <begin position="296"/>
        <end position="329"/>
    </location>
</feature>
<dbReference type="Pfam" id="PF00628">
    <property type="entry name" value="PHD"/>
    <property type="match status" value="1"/>
</dbReference>
<evidence type="ECO:0000256" key="6">
    <source>
        <dbReference type="ARBA" id="ARBA00022771"/>
    </source>
</evidence>
<evidence type="ECO:0000256" key="10">
    <source>
        <dbReference type="ARBA" id="ARBA00023242"/>
    </source>
</evidence>
<feature type="compositionally biased region" description="Basic and acidic residues" evidence="14">
    <location>
        <begin position="155"/>
        <end position="176"/>
    </location>
</feature>
<evidence type="ECO:0000259" key="16">
    <source>
        <dbReference type="PROSITE" id="PS51726"/>
    </source>
</evidence>
<accession>A0A158PNS8</accession>